<comment type="cofactor">
    <cofactor evidence="2">
        <name>Mg(2+)</name>
        <dbReference type="ChEBI" id="CHEBI:18420"/>
    </cofactor>
</comment>
<dbReference type="PANTHER" id="PTHR38037">
    <property type="entry name" value="ZN_PROTEASE DOMAIN-CONTAINING PROTEIN"/>
    <property type="match status" value="1"/>
</dbReference>
<dbReference type="InterPro" id="IPR011761">
    <property type="entry name" value="ATP-grasp"/>
</dbReference>
<keyword evidence="7" id="KW-0547">Nucleotide-binding</keyword>
<dbReference type="GO" id="GO:0005524">
    <property type="term" value="F:ATP binding"/>
    <property type="evidence" value="ECO:0007669"/>
    <property type="project" value="UniProtKB-UniRule"/>
</dbReference>
<dbReference type="PROSITE" id="PS50975">
    <property type="entry name" value="ATP_GRASP"/>
    <property type="match status" value="1"/>
</dbReference>
<reference evidence="10" key="2">
    <citation type="journal article" date="2016" name="Genome Announc.">
        <title>Draft Genome Sequences of Two Novel Amoeba-Resistant Intranuclear Bacteria, 'Candidatus Berkiella cookevillensis' and 'Candidatus Berkiella aquae'.</title>
        <authorList>
            <person name="Mehari Y.T."/>
            <person name="Arivett B.A."/>
            <person name="Farone A.L."/>
            <person name="Gunderson J.H."/>
            <person name="Farone M.B."/>
        </authorList>
    </citation>
    <scope>NUCLEOTIDE SEQUENCE</scope>
    <source>
        <strain evidence="10">CC99</strain>
    </source>
</reference>
<dbReference type="OrthoDB" id="9782977at2"/>
<evidence type="ECO:0000256" key="5">
    <source>
        <dbReference type="ARBA" id="ARBA00022917"/>
    </source>
</evidence>
<dbReference type="Gene3D" id="2.40.70.10">
    <property type="entry name" value="Acid Proteases"/>
    <property type="match status" value="1"/>
</dbReference>
<comment type="cofactor">
    <cofactor evidence="1">
        <name>Mn(2+)</name>
        <dbReference type="ChEBI" id="CHEBI:29035"/>
    </cofactor>
</comment>
<evidence type="ECO:0000313" key="10">
    <source>
        <dbReference type="EMBL" id="MCS5709775.1"/>
    </source>
</evidence>
<evidence type="ECO:0000256" key="4">
    <source>
        <dbReference type="ARBA" id="ARBA00022842"/>
    </source>
</evidence>
<protein>
    <submittedName>
        <fullName evidence="9">Ribosomal protein S6 modification protein</fullName>
    </submittedName>
    <submittedName>
        <fullName evidence="10">RimK family alpha-L-glutamate ligase</fullName>
    </submittedName>
</protein>
<proteinExistence type="predicted"/>
<dbReference type="InterPro" id="IPR013651">
    <property type="entry name" value="ATP-grasp_RimK-type"/>
</dbReference>
<dbReference type="InterPro" id="IPR041107">
    <property type="entry name" value="Rimk_N"/>
</dbReference>
<dbReference type="RefSeq" id="WP_057625420.1">
    <property type="nucleotide sequence ID" value="NZ_LKHV02000002.1"/>
</dbReference>
<dbReference type="Gene3D" id="3.30.1490.20">
    <property type="entry name" value="ATP-grasp fold, A domain"/>
    <property type="match status" value="1"/>
</dbReference>
<dbReference type="Pfam" id="PF18030">
    <property type="entry name" value="Rimk_N"/>
    <property type="match status" value="1"/>
</dbReference>
<keyword evidence="6" id="KW-0464">Manganese</keyword>
<dbReference type="Gene3D" id="3.40.50.20">
    <property type="match status" value="1"/>
</dbReference>
<comment type="caution">
    <text evidence="9">The sequence shown here is derived from an EMBL/GenBank/DDBJ whole genome shotgun (WGS) entry which is preliminary data.</text>
</comment>
<dbReference type="GO" id="GO:0046872">
    <property type="term" value="F:metal ion binding"/>
    <property type="evidence" value="ECO:0007669"/>
    <property type="project" value="InterPro"/>
</dbReference>
<dbReference type="InterPro" id="IPR013815">
    <property type="entry name" value="ATP_grasp_subdomain_1"/>
</dbReference>
<evidence type="ECO:0000256" key="6">
    <source>
        <dbReference type="ARBA" id="ARBA00023211"/>
    </source>
</evidence>
<keyword evidence="7" id="KW-0067">ATP-binding</keyword>
<dbReference type="SUPFAM" id="SSF56059">
    <property type="entry name" value="Glutathione synthetase ATP-binding domain-like"/>
    <property type="match status" value="1"/>
</dbReference>
<evidence type="ECO:0000256" key="1">
    <source>
        <dbReference type="ARBA" id="ARBA00001936"/>
    </source>
</evidence>
<dbReference type="EMBL" id="LKHV02000002">
    <property type="protein sequence ID" value="MCS5709775.1"/>
    <property type="molecule type" value="Genomic_DNA"/>
</dbReference>
<keyword evidence="5" id="KW-0648">Protein biosynthesis</keyword>
<name>A0A0Q9YCC6_9GAMM</name>
<dbReference type="GO" id="GO:0016874">
    <property type="term" value="F:ligase activity"/>
    <property type="evidence" value="ECO:0007669"/>
    <property type="project" value="UniProtKB-KW"/>
</dbReference>
<evidence type="ECO:0000313" key="9">
    <source>
        <dbReference type="EMBL" id="KRG17465.1"/>
    </source>
</evidence>
<dbReference type="NCBIfam" id="TIGR00768">
    <property type="entry name" value="rimK_fam"/>
    <property type="match status" value="1"/>
</dbReference>
<keyword evidence="4" id="KW-0460">Magnesium</keyword>
<evidence type="ECO:0000256" key="7">
    <source>
        <dbReference type="PROSITE-ProRule" id="PRU00409"/>
    </source>
</evidence>
<dbReference type="SUPFAM" id="SSF50630">
    <property type="entry name" value="Acid proteases"/>
    <property type="match status" value="1"/>
</dbReference>
<reference evidence="10" key="3">
    <citation type="submission" date="2021-06" db="EMBL/GenBank/DDBJ databases">
        <title>Genomic Description and Analysis of Intracellular Bacteria, Candidatus Berkiella cookevillensis and Candidatus Berkiella aquae.</title>
        <authorList>
            <person name="Kidane D.T."/>
            <person name="Mehari Y.T."/>
            <person name="Rice F.C."/>
            <person name="Arivett B.A."/>
            <person name="Farone A.L."/>
            <person name="Berk S.G."/>
            <person name="Farone M.B."/>
        </authorList>
    </citation>
    <scope>NUCLEOTIDE SEQUENCE</scope>
    <source>
        <strain evidence="10">CC99</strain>
    </source>
</reference>
<evidence type="ECO:0000256" key="2">
    <source>
        <dbReference type="ARBA" id="ARBA00001946"/>
    </source>
</evidence>
<dbReference type="Proteomes" id="UP000051494">
    <property type="component" value="Unassembled WGS sequence"/>
</dbReference>
<dbReference type="GO" id="GO:0006412">
    <property type="term" value="P:translation"/>
    <property type="evidence" value="ECO:0007669"/>
    <property type="project" value="UniProtKB-KW"/>
</dbReference>
<sequence>MKFKKLIEIGWEEWIALPELNLPAIRAKIDTGAKTSALHAFMVEKFVDDGIEKVKFGIHPVPERPEIEVYSVARLVDEREVTSSNGQTELRYVIQVMAQFGKEKWPIEITLTNRETMNYRMLIGRSAMEGKVLVVPEQSFLLGSLSAELYESIKTYKHDRALKICILSKAPNHYSTTRIASVAESKGYQVDIINPEKCYAQVGSYEQGVSYQGRLLRAYDVIIPQIGEAITTHGLAIIRQLECFGSYCINTSEAISNARDKLLVQQLLSRGNISIPITAYGNAPSNIDDLIKVVHGAPLIIKSFNNAYVASSILVETNKAAHAVIQVFSNLKTNFIVQEYIAQDMCKLIRCIVLGGKVIAAIDAAQETTKMSDSKIKTKKILKLTAEERKVAVRAVRILGLKYAAVELLRTSDRCLVMDVSTAITFKKIELLTKKDIASTLVEYIEHHARPTVASIALSK</sequence>
<dbReference type="PANTHER" id="PTHR38037:SF1">
    <property type="entry name" value="ATP-DEPENDENT ZINC PROTEASE DOMAIN-CONTAINING PROTEIN-RELATED"/>
    <property type="match status" value="1"/>
</dbReference>
<evidence type="ECO:0000259" key="8">
    <source>
        <dbReference type="PROSITE" id="PS50975"/>
    </source>
</evidence>
<reference evidence="9" key="1">
    <citation type="submission" date="2015-09" db="EMBL/GenBank/DDBJ databases">
        <title>Draft Genome Sequences of Two Novel Amoeba-resistant Intranuclear Bacteria, Candidatus Berkiella cookevillensis and Candidatus Berkiella aquae.</title>
        <authorList>
            <person name="Mehari Y.T."/>
            <person name="Arivett B.A."/>
            <person name="Farone A.L."/>
            <person name="Gunderson J.H."/>
            <person name="Farone M.B."/>
        </authorList>
    </citation>
    <scope>NUCLEOTIDE SEQUENCE [LARGE SCALE GENOMIC DNA]</scope>
    <source>
        <strain evidence="9">CC99</strain>
    </source>
</reference>
<accession>A0A0Q9YCC6</accession>
<evidence type="ECO:0000256" key="3">
    <source>
        <dbReference type="ARBA" id="ARBA00022598"/>
    </source>
</evidence>
<dbReference type="AlphaFoldDB" id="A0A0Q9YCC6"/>
<dbReference type="EMBL" id="LKHV01000016">
    <property type="protein sequence ID" value="KRG17465.1"/>
    <property type="molecule type" value="Genomic_DNA"/>
</dbReference>
<keyword evidence="3 10" id="KW-0436">Ligase</keyword>
<dbReference type="InterPro" id="IPR021109">
    <property type="entry name" value="Peptidase_aspartic_dom_sf"/>
</dbReference>
<dbReference type="STRING" id="437022.CC99x_02326"/>
<dbReference type="Gene3D" id="3.30.470.20">
    <property type="entry name" value="ATP-grasp fold, B domain"/>
    <property type="match status" value="1"/>
</dbReference>
<evidence type="ECO:0000313" key="11">
    <source>
        <dbReference type="Proteomes" id="UP000051494"/>
    </source>
</evidence>
<dbReference type="InterPro" id="IPR008503">
    <property type="entry name" value="Asp_endopeptidase"/>
</dbReference>
<keyword evidence="11" id="KW-1185">Reference proteome</keyword>
<dbReference type="Pfam" id="PF05618">
    <property type="entry name" value="Zn_protease"/>
    <property type="match status" value="1"/>
</dbReference>
<gene>
    <name evidence="9" type="primary">rimK_2</name>
    <name evidence="10" type="ORF">CC99x_012785</name>
    <name evidence="9" type="ORF">CC99x_02326</name>
</gene>
<organism evidence="9">
    <name type="scientific">Candidatus Berkiella cookevillensis</name>
    <dbReference type="NCBI Taxonomy" id="437022"/>
    <lineage>
        <taxon>Bacteria</taxon>
        <taxon>Pseudomonadati</taxon>
        <taxon>Pseudomonadota</taxon>
        <taxon>Gammaproteobacteria</taxon>
        <taxon>Candidatus Berkiellales</taxon>
        <taxon>Candidatus Berkiellaceae</taxon>
        <taxon>Candidatus Berkiella</taxon>
    </lineage>
</organism>
<dbReference type="Pfam" id="PF08443">
    <property type="entry name" value="RimK"/>
    <property type="match status" value="1"/>
</dbReference>
<dbReference type="InterPro" id="IPR004666">
    <property type="entry name" value="Rp_bS6_RimK/Lys_biosynth_LsyX"/>
</dbReference>
<feature type="domain" description="ATP-grasp" evidence="8">
    <location>
        <begin position="265"/>
        <end position="446"/>
    </location>
</feature>